<gene>
    <name evidence="3" type="ORF">SAMN06265374_0055</name>
</gene>
<dbReference type="PANTHER" id="PTHR30204">
    <property type="entry name" value="REDOX-CYCLING DRUG-SENSING TRANSCRIPTIONAL ACTIVATOR SOXR"/>
    <property type="match status" value="1"/>
</dbReference>
<keyword evidence="4" id="KW-1185">Reference proteome</keyword>
<dbReference type="PRINTS" id="PR00040">
    <property type="entry name" value="HTHMERR"/>
</dbReference>
<dbReference type="Proteomes" id="UP001157914">
    <property type="component" value="Unassembled WGS sequence"/>
</dbReference>
<reference evidence="3 4" key="1">
    <citation type="submission" date="2017-05" db="EMBL/GenBank/DDBJ databases">
        <authorList>
            <person name="Varghese N."/>
            <person name="Submissions S."/>
        </authorList>
    </citation>
    <scope>NUCLEOTIDE SEQUENCE [LARGE SCALE GENOMIC DNA]</scope>
    <source>
        <strain evidence="3 4">DSM 15949</strain>
    </source>
</reference>
<keyword evidence="1 3" id="KW-0238">DNA-binding</keyword>
<dbReference type="GO" id="GO:0003677">
    <property type="term" value="F:DNA binding"/>
    <property type="evidence" value="ECO:0007669"/>
    <property type="project" value="UniProtKB-KW"/>
</dbReference>
<dbReference type="InterPro" id="IPR000551">
    <property type="entry name" value="MerR-type_HTH_dom"/>
</dbReference>
<dbReference type="InterPro" id="IPR009061">
    <property type="entry name" value="DNA-bd_dom_put_sf"/>
</dbReference>
<dbReference type="RefSeq" id="WP_155189379.1">
    <property type="nucleotide sequence ID" value="NZ_BAAAEA010000008.1"/>
</dbReference>
<dbReference type="InterPro" id="IPR047057">
    <property type="entry name" value="MerR_fam"/>
</dbReference>
<dbReference type="PROSITE" id="PS50937">
    <property type="entry name" value="HTH_MERR_2"/>
    <property type="match status" value="1"/>
</dbReference>
<dbReference type="PROSITE" id="PS00552">
    <property type="entry name" value="HTH_MERR_1"/>
    <property type="match status" value="1"/>
</dbReference>
<dbReference type="EMBL" id="FXTT01000011">
    <property type="protein sequence ID" value="SMP37310.1"/>
    <property type="molecule type" value="Genomic_DNA"/>
</dbReference>
<dbReference type="Pfam" id="PF13411">
    <property type="entry name" value="MerR_1"/>
    <property type="match status" value="1"/>
</dbReference>
<name>A0ABY1PMC7_9HYPH</name>
<comment type="caution">
    <text evidence="3">The sequence shown here is derived from an EMBL/GenBank/DDBJ whole genome shotgun (WGS) entry which is preliminary data.</text>
</comment>
<evidence type="ECO:0000313" key="4">
    <source>
        <dbReference type="Proteomes" id="UP001157914"/>
    </source>
</evidence>
<dbReference type="CDD" id="cd04785">
    <property type="entry name" value="HTH_CadR-PbrR-like"/>
    <property type="match status" value="1"/>
</dbReference>
<evidence type="ECO:0000256" key="1">
    <source>
        <dbReference type="ARBA" id="ARBA00023125"/>
    </source>
</evidence>
<protein>
    <submittedName>
        <fullName evidence="3">DNA-binding transcriptional regulator, MerR family</fullName>
    </submittedName>
</protein>
<dbReference type="PANTHER" id="PTHR30204:SF92">
    <property type="entry name" value="HTH-TYPE TRANSCRIPTIONAL REGULATOR ZNTR"/>
    <property type="match status" value="1"/>
</dbReference>
<organism evidence="3 4">
    <name type="scientific">Roseibium denhamense</name>
    <dbReference type="NCBI Taxonomy" id="76305"/>
    <lineage>
        <taxon>Bacteria</taxon>
        <taxon>Pseudomonadati</taxon>
        <taxon>Pseudomonadota</taxon>
        <taxon>Alphaproteobacteria</taxon>
        <taxon>Hyphomicrobiales</taxon>
        <taxon>Stappiaceae</taxon>
        <taxon>Roseibium</taxon>
    </lineage>
</organism>
<proteinExistence type="predicted"/>
<dbReference type="SMART" id="SM00422">
    <property type="entry name" value="HTH_MERR"/>
    <property type="match status" value="1"/>
</dbReference>
<feature type="domain" description="HTH merR-type" evidence="2">
    <location>
        <begin position="1"/>
        <end position="71"/>
    </location>
</feature>
<evidence type="ECO:0000259" key="2">
    <source>
        <dbReference type="PROSITE" id="PS50937"/>
    </source>
</evidence>
<evidence type="ECO:0000313" key="3">
    <source>
        <dbReference type="EMBL" id="SMP37310.1"/>
    </source>
</evidence>
<sequence>MDLSIGDLARKTGVKVPTIRYYEKEGLLDTPLRTEGNQRRYGASDLDRLRFLRHCRDLGLPMQAIRELMELSQHPNRPCNDANRIAEEQLTAIRARIAHLKKLETELVRITASCKGGSIAADCNVLKAFGDHSLCGDDH</sequence>
<dbReference type="SUPFAM" id="SSF46955">
    <property type="entry name" value="Putative DNA-binding domain"/>
    <property type="match status" value="1"/>
</dbReference>
<accession>A0ABY1PMC7</accession>
<dbReference type="Gene3D" id="1.10.1660.10">
    <property type="match status" value="1"/>
</dbReference>